<dbReference type="SUPFAM" id="SSF51445">
    <property type="entry name" value="(Trans)glycosidases"/>
    <property type="match status" value="1"/>
</dbReference>
<dbReference type="Gene3D" id="3.20.20.80">
    <property type="entry name" value="Glycosidases"/>
    <property type="match status" value="1"/>
</dbReference>
<protein>
    <recommendedName>
        <fullName evidence="4">Asl1-like glycosyl hydrolase catalytic domain-containing protein</fullName>
    </recommendedName>
</protein>
<accession>A0A2M7AT63</accession>
<feature type="chain" id="PRO_5014747053" description="Asl1-like glycosyl hydrolase catalytic domain-containing protein" evidence="1">
    <location>
        <begin position="20"/>
        <end position="459"/>
    </location>
</feature>
<dbReference type="AlphaFoldDB" id="A0A2M7AT63"/>
<organism evidence="2 3">
    <name type="scientific">Candidatus Shapirobacteria bacterium CG06_land_8_20_14_3_00_40_12</name>
    <dbReference type="NCBI Taxonomy" id="1974881"/>
    <lineage>
        <taxon>Bacteria</taxon>
        <taxon>Candidatus Shapironibacteriota</taxon>
    </lineage>
</organism>
<comment type="caution">
    <text evidence="2">The sequence shown here is derived from an EMBL/GenBank/DDBJ whole genome shotgun (WGS) entry which is preliminary data.</text>
</comment>
<keyword evidence="1" id="KW-0732">Signal</keyword>
<dbReference type="InterPro" id="IPR017853">
    <property type="entry name" value="GH"/>
</dbReference>
<dbReference type="Proteomes" id="UP000231407">
    <property type="component" value="Unassembled WGS sequence"/>
</dbReference>
<name>A0A2M7AT63_9BACT</name>
<proteinExistence type="predicted"/>
<gene>
    <name evidence="2" type="ORF">COS78_00420</name>
</gene>
<evidence type="ECO:0008006" key="4">
    <source>
        <dbReference type="Google" id="ProtNLM"/>
    </source>
</evidence>
<evidence type="ECO:0000313" key="3">
    <source>
        <dbReference type="Proteomes" id="UP000231407"/>
    </source>
</evidence>
<sequence length="459" mass="52538">MWILVFFLLLIAKSNPILASDRSVFGLHLSQTSDIDSAKNIINSNGGDWGYVTIVLRTDQLNFQMWQDFMNNCRLNHLTPIIRLATIMEKDYWKKPEYSDIDNLTNFLASLNWPHSRQIVTLFNEPNQGKEWGGGVDAKSYADLALYAAKRLKKLNPNFYILSGGLDLAAPSKPPNFESAGSFYQQIYQYKPEYFDLLDALASHSYPNHGFVGSPNDQGQHSIRGYQWELAFLKKLGVKKELPVIISETGWPHREGESLNRNFYASKITSSLLLTALNLWLKDSRVLAVTPFIYNFPYPPFDHFSWLQIDGTIYPEYQKIVNLVKNPNSVIQTNTFQIKQINLPLIIFTDTPYTATMELKNTGQAIWGETTFCLNSASSINITTSSICFDKTRQILPGQSIKINFDFQIDSNSPSRENYISWDKLPRFGLSAFSPNSRIYHPKTDLWEKLTEFFQGLIK</sequence>
<evidence type="ECO:0000256" key="1">
    <source>
        <dbReference type="SAM" id="SignalP"/>
    </source>
</evidence>
<evidence type="ECO:0000313" key="2">
    <source>
        <dbReference type="EMBL" id="PIU73788.1"/>
    </source>
</evidence>
<feature type="signal peptide" evidence="1">
    <location>
        <begin position="1"/>
        <end position="19"/>
    </location>
</feature>
<reference evidence="3" key="1">
    <citation type="submission" date="2017-09" db="EMBL/GenBank/DDBJ databases">
        <title>Depth-based differentiation of microbial function through sediment-hosted aquifers and enrichment of novel symbionts in the deep terrestrial subsurface.</title>
        <authorList>
            <person name="Probst A.J."/>
            <person name="Ladd B."/>
            <person name="Jarett J.K."/>
            <person name="Geller-Mcgrath D.E."/>
            <person name="Sieber C.M.K."/>
            <person name="Emerson J.B."/>
            <person name="Anantharaman K."/>
            <person name="Thomas B.C."/>
            <person name="Malmstrom R."/>
            <person name="Stieglmeier M."/>
            <person name="Klingl A."/>
            <person name="Woyke T."/>
            <person name="Ryan C.M."/>
            <person name="Banfield J.F."/>
        </authorList>
    </citation>
    <scope>NUCLEOTIDE SEQUENCE [LARGE SCALE GENOMIC DNA]</scope>
</reference>
<dbReference type="EMBL" id="PEWA01000007">
    <property type="protein sequence ID" value="PIU73788.1"/>
    <property type="molecule type" value="Genomic_DNA"/>
</dbReference>